<reference evidence="1 2" key="1">
    <citation type="submission" date="2011-02" db="EMBL/GenBank/DDBJ databases">
        <title>The Genome Sequence of Sphaeroforma arctica JP610.</title>
        <authorList>
            <consortium name="The Broad Institute Genome Sequencing Platform"/>
            <person name="Russ C."/>
            <person name="Cuomo C."/>
            <person name="Young S.K."/>
            <person name="Zeng Q."/>
            <person name="Gargeya S."/>
            <person name="Alvarado L."/>
            <person name="Berlin A."/>
            <person name="Chapman S.B."/>
            <person name="Chen Z."/>
            <person name="Freedman E."/>
            <person name="Gellesch M."/>
            <person name="Goldberg J."/>
            <person name="Griggs A."/>
            <person name="Gujja S."/>
            <person name="Heilman E."/>
            <person name="Heiman D."/>
            <person name="Howarth C."/>
            <person name="Mehta T."/>
            <person name="Neiman D."/>
            <person name="Pearson M."/>
            <person name="Roberts A."/>
            <person name="Saif S."/>
            <person name="Shea T."/>
            <person name="Shenoy N."/>
            <person name="Sisk P."/>
            <person name="Stolte C."/>
            <person name="Sykes S."/>
            <person name="White J."/>
            <person name="Yandava C."/>
            <person name="Burger G."/>
            <person name="Gray M.W."/>
            <person name="Holland P.W.H."/>
            <person name="King N."/>
            <person name="Lang F.B.F."/>
            <person name="Roger A.J."/>
            <person name="Ruiz-Trillo I."/>
            <person name="Haas B."/>
            <person name="Nusbaum C."/>
            <person name="Birren B."/>
        </authorList>
    </citation>
    <scope>NUCLEOTIDE SEQUENCE [LARGE SCALE GENOMIC DNA]</scope>
    <source>
        <strain evidence="1 2">JP610</strain>
    </source>
</reference>
<gene>
    <name evidence="1" type="ORF">SARC_11427</name>
</gene>
<dbReference type="AlphaFoldDB" id="A0A0L0FH24"/>
<sequence length="128" mass="14332">MRAHNPRKRKAVLRRMGCALKEVHGLFSPKIPNLENGIVLPSEALEELYSPEITECDVRADKAIEFVCSGLRGKIPISRPQIIAQKENLAQMVAQGIIEKKGNGKGLRVSKTTMARKDLHKKLQSKDY</sequence>
<protein>
    <submittedName>
        <fullName evidence="1">Uncharacterized protein</fullName>
    </submittedName>
</protein>
<evidence type="ECO:0000313" key="1">
    <source>
        <dbReference type="EMBL" id="KNC76059.1"/>
    </source>
</evidence>
<accession>A0A0L0FH24</accession>
<dbReference type="RefSeq" id="XP_014149961.1">
    <property type="nucleotide sequence ID" value="XM_014294486.1"/>
</dbReference>
<organism evidence="1 2">
    <name type="scientific">Sphaeroforma arctica JP610</name>
    <dbReference type="NCBI Taxonomy" id="667725"/>
    <lineage>
        <taxon>Eukaryota</taxon>
        <taxon>Ichthyosporea</taxon>
        <taxon>Ichthyophonida</taxon>
        <taxon>Sphaeroforma</taxon>
    </lineage>
</organism>
<dbReference type="GeneID" id="25911931"/>
<proteinExistence type="predicted"/>
<name>A0A0L0FH24_9EUKA</name>
<keyword evidence="2" id="KW-1185">Reference proteome</keyword>
<dbReference type="Proteomes" id="UP000054560">
    <property type="component" value="Unassembled WGS sequence"/>
</dbReference>
<dbReference type="EMBL" id="KQ243277">
    <property type="protein sequence ID" value="KNC76059.1"/>
    <property type="molecule type" value="Genomic_DNA"/>
</dbReference>
<evidence type="ECO:0000313" key="2">
    <source>
        <dbReference type="Proteomes" id="UP000054560"/>
    </source>
</evidence>